<protein>
    <submittedName>
        <fullName evidence="2">Uncharacterized protein</fullName>
    </submittedName>
</protein>
<feature type="region of interest" description="Disordered" evidence="1">
    <location>
        <begin position="215"/>
        <end position="272"/>
    </location>
</feature>
<dbReference type="PANTHER" id="PTHR33623">
    <property type="entry name" value="OS04G0572500 PROTEIN"/>
    <property type="match status" value="1"/>
</dbReference>
<dbReference type="EMBL" id="CAUOFW020010557">
    <property type="protein sequence ID" value="CAK9188632.1"/>
    <property type="molecule type" value="Genomic_DNA"/>
</dbReference>
<feature type="compositionally biased region" description="Basic and acidic residues" evidence="1">
    <location>
        <begin position="215"/>
        <end position="227"/>
    </location>
</feature>
<sequence>MAAFSSFADSNLKKPLPKPLMLKDYLLDDLSSCSSNGFRSYPRRQCCTTIQFLLEIDLKDKPSPHKKKSLPKSRSKSTPSNTISAFQRASEVVINAVKFLPFTAVNSSSKDKKLTKSILPRSLSKKLLRRSFWKKTGHKDIERWKSFRELIEEEKSKPLDFSPSVSTTTTDITSSTTVSNRDSWSDSEFTSSENNLEGNSEIALCENDVVVLEGKRSSPAEKEEVNDRVGVAVGEDSMEASSTTTNSSVRSTKNEWPSEGKEQFSPVSVLDCPFDDEDEVSSPFQQSLARMEGTKKKLMQKIRRFESLAHLEPVDLQKRITLLESDHESLESPPQPSSTSMQDYILTDQEEEDKIEERTFELLHLIKAAIPSNSKLMADDLLLDLVKERIVKGLTNTLVLTKANTFDSELLDEVKNWMNDQHRELLLEWEVPENRQAYLRDMEKGGTWTKLDEEKQEVALELEFDVFASLVDEPLPNQQDTIMATVNEEDKEQQRQ</sequence>
<comment type="caution">
    <text evidence="2">The sequence shown here is derived from an EMBL/GenBank/DDBJ whole genome shotgun (WGS) entry which is preliminary data.</text>
</comment>
<accession>A0ABC8V761</accession>
<evidence type="ECO:0000313" key="3">
    <source>
        <dbReference type="Proteomes" id="UP001642360"/>
    </source>
</evidence>
<dbReference type="AlphaFoldDB" id="A0ABC8V761"/>
<dbReference type="Proteomes" id="UP001642360">
    <property type="component" value="Unassembled WGS sequence"/>
</dbReference>
<organism evidence="2 3">
    <name type="scientific">Ilex paraguariensis</name>
    <name type="common">yerba mate</name>
    <dbReference type="NCBI Taxonomy" id="185542"/>
    <lineage>
        <taxon>Eukaryota</taxon>
        <taxon>Viridiplantae</taxon>
        <taxon>Streptophyta</taxon>
        <taxon>Embryophyta</taxon>
        <taxon>Tracheophyta</taxon>
        <taxon>Spermatophyta</taxon>
        <taxon>Magnoliopsida</taxon>
        <taxon>eudicotyledons</taxon>
        <taxon>Gunneridae</taxon>
        <taxon>Pentapetalae</taxon>
        <taxon>asterids</taxon>
        <taxon>campanulids</taxon>
        <taxon>Aquifoliales</taxon>
        <taxon>Aquifoliaceae</taxon>
        <taxon>Ilex</taxon>
    </lineage>
</organism>
<feature type="compositionally biased region" description="Basic residues" evidence="1">
    <location>
        <begin position="64"/>
        <end position="75"/>
    </location>
</feature>
<name>A0ABC8V761_9AQUA</name>
<feature type="region of interest" description="Disordered" evidence="1">
    <location>
        <begin position="62"/>
        <end position="83"/>
    </location>
</feature>
<evidence type="ECO:0000313" key="2">
    <source>
        <dbReference type="EMBL" id="CAK9188632.1"/>
    </source>
</evidence>
<reference evidence="2 3" key="1">
    <citation type="submission" date="2024-02" db="EMBL/GenBank/DDBJ databases">
        <authorList>
            <person name="Vignale AGUSTIN F."/>
            <person name="Sosa J E."/>
            <person name="Modenutti C."/>
        </authorList>
    </citation>
    <scope>NUCLEOTIDE SEQUENCE [LARGE SCALE GENOMIC DNA]</scope>
</reference>
<feature type="compositionally biased region" description="Low complexity" evidence="1">
    <location>
        <begin position="162"/>
        <end position="179"/>
    </location>
</feature>
<evidence type="ECO:0000256" key="1">
    <source>
        <dbReference type="SAM" id="MobiDB-lite"/>
    </source>
</evidence>
<keyword evidence="3" id="KW-1185">Reference proteome</keyword>
<gene>
    <name evidence="2" type="ORF">ILEXP_LOCUS59328</name>
</gene>
<feature type="compositionally biased region" description="Polar residues" evidence="1">
    <location>
        <begin position="180"/>
        <end position="195"/>
    </location>
</feature>
<feature type="region of interest" description="Disordered" evidence="1">
    <location>
        <begin position="159"/>
        <end position="195"/>
    </location>
</feature>
<feature type="compositionally biased region" description="Basic and acidic residues" evidence="1">
    <location>
        <begin position="252"/>
        <end position="262"/>
    </location>
</feature>
<feature type="compositionally biased region" description="Low complexity" evidence="1">
    <location>
        <begin position="241"/>
        <end position="251"/>
    </location>
</feature>
<proteinExistence type="predicted"/>
<dbReference type="PANTHER" id="PTHR33623:SF4">
    <property type="entry name" value="DUF4378 DOMAIN-CONTAINING PROTEIN"/>
    <property type="match status" value="1"/>
</dbReference>